<evidence type="ECO:0000259" key="4">
    <source>
        <dbReference type="Pfam" id="PF07581"/>
    </source>
</evidence>
<dbReference type="Proteomes" id="UP001208131">
    <property type="component" value="Unassembled WGS sequence"/>
</dbReference>
<accession>A0AAE3LIL4</accession>
<feature type="domain" description="GLUG" evidence="4">
    <location>
        <begin position="303"/>
        <end position="329"/>
    </location>
</feature>
<comment type="caution">
    <text evidence="5">The sequence shown here is derived from an EMBL/GenBank/DDBJ whole genome shotgun (WGS) entry which is preliminary data.</text>
</comment>
<feature type="compositionally biased region" description="Low complexity" evidence="1">
    <location>
        <begin position="565"/>
        <end position="595"/>
    </location>
</feature>
<dbReference type="NCBIfam" id="NF033846">
    <property type="entry name" value="Rumino_NPXTG"/>
    <property type="match status" value="1"/>
</dbReference>
<feature type="signal peptide" evidence="3">
    <location>
        <begin position="1"/>
        <end position="25"/>
    </location>
</feature>
<evidence type="ECO:0000256" key="2">
    <source>
        <dbReference type="SAM" id="Phobius"/>
    </source>
</evidence>
<keyword evidence="2" id="KW-0812">Transmembrane</keyword>
<evidence type="ECO:0000256" key="3">
    <source>
        <dbReference type="SAM" id="SignalP"/>
    </source>
</evidence>
<gene>
    <name evidence="5" type="ORF">OCV57_11980</name>
</gene>
<dbReference type="RefSeq" id="WP_267301730.1">
    <property type="nucleotide sequence ID" value="NZ_JAOQJZ010000014.1"/>
</dbReference>
<feature type="domain" description="GLUG" evidence="4">
    <location>
        <begin position="272"/>
        <end position="302"/>
    </location>
</feature>
<keyword evidence="6" id="KW-1185">Reference proteome</keyword>
<protein>
    <submittedName>
        <fullName evidence="5">NPXTG-anchored protein</fullName>
    </submittedName>
</protein>
<reference evidence="5 6" key="1">
    <citation type="journal article" date="2021" name="ISME Commun">
        <title>Automated analysis of genomic sequences facilitates high-throughput and comprehensive description of bacteria.</title>
        <authorList>
            <person name="Hitch T.C.A."/>
        </authorList>
    </citation>
    <scope>NUCLEOTIDE SEQUENCE [LARGE SCALE GENOMIC DNA]</scope>
    <source>
        <strain evidence="5 6">Sanger_31</strain>
    </source>
</reference>
<evidence type="ECO:0000256" key="1">
    <source>
        <dbReference type="SAM" id="MobiDB-lite"/>
    </source>
</evidence>
<dbReference type="Pfam" id="PF07581">
    <property type="entry name" value="Glug"/>
    <property type="match status" value="3"/>
</dbReference>
<feature type="domain" description="GLUG" evidence="4">
    <location>
        <begin position="209"/>
        <end position="233"/>
    </location>
</feature>
<feature type="region of interest" description="Disordered" evidence="1">
    <location>
        <begin position="565"/>
        <end position="620"/>
    </location>
</feature>
<keyword evidence="3" id="KW-0732">Signal</keyword>
<feature type="transmembrane region" description="Helical" evidence="2">
    <location>
        <begin position="620"/>
        <end position="639"/>
    </location>
</feature>
<feature type="chain" id="PRO_5042259079" evidence="3">
    <location>
        <begin position="26"/>
        <end position="643"/>
    </location>
</feature>
<sequence>MKKKILSLLVTMGLAASLVPVSVFADGTEVWDGSIAESFAGGKGTKDDPYQIATGSQLAYFAKRVNAEEYGEKYADTYFELTEDIDLGGKEWTPVGETVADLIMGGHEYFVFSGNFDGNGYTIKNLTIGTETSPYSGDVCGLFGATSGTIEDVVLENVSINYVGGNHSSGYGFRMGGALVGYSMGDIVNCTVIGLDMKAGSDGSYVALNSIGGLVGIQDGGTTVSHSRVSGKIEESTKKGNVGGFVGTLAKGSSAKYCGADVSVEVTGNGRGIAVGGFVGIGNGVTTDETLIENCYATGNITGAEYAGGFVGNISGLNISNCYAKGDVSNSFVGASFMGTDAASNNYYGTVKNCYATGLVSDISSSAYAFAMQDTMNRSTIQNCYYNIQNTAKNTESAASLTIDDMKTDSFLNVLNGSSNVWTKRNNDTPACGAEPADYSDVYEVLGNIPADLSIYTDESVANLYSAVEALRGYRDLAQQSDVDKMTNDINDAVEALVYKSADYTELDKVEEAAKALNKDDYEDFSEVEKALAAIDRTKNITEQADVDAMVKAINDAVANLVKKAPASSQPDSVSSSDASSDTSSSASDSSSSDSKATDSKSDSSSKAASNASNTNPSTGVAGGAFALALLSGAAVVMAKKKK</sequence>
<organism evidence="5 6">
    <name type="scientific">Hominimerdicola aceti</name>
    <dbReference type="NCBI Taxonomy" id="2981726"/>
    <lineage>
        <taxon>Bacteria</taxon>
        <taxon>Bacillati</taxon>
        <taxon>Bacillota</taxon>
        <taxon>Clostridia</taxon>
        <taxon>Eubacteriales</taxon>
        <taxon>Oscillospiraceae</taxon>
        <taxon>Hominimerdicola</taxon>
    </lineage>
</organism>
<dbReference type="Gene3D" id="1.20.1270.90">
    <property type="entry name" value="AF1782-like"/>
    <property type="match status" value="2"/>
</dbReference>
<evidence type="ECO:0000313" key="5">
    <source>
        <dbReference type="EMBL" id="MCU6706635.1"/>
    </source>
</evidence>
<dbReference type="EMBL" id="JAOQJZ010000014">
    <property type="protein sequence ID" value="MCU6706635.1"/>
    <property type="molecule type" value="Genomic_DNA"/>
</dbReference>
<dbReference type="Gene3D" id="2.160.20.110">
    <property type="match status" value="1"/>
</dbReference>
<dbReference type="InterPro" id="IPR011493">
    <property type="entry name" value="GLUG"/>
</dbReference>
<proteinExistence type="predicted"/>
<dbReference type="AlphaFoldDB" id="A0AAE3LIL4"/>
<feature type="compositionally biased region" description="Low complexity" evidence="1">
    <location>
        <begin position="605"/>
        <end position="620"/>
    </location>
</feature>
<name>A0AAE3LIL4_9FIRM</name>
<evidence type="ECO:0000313" key="6">
    <source>
        <dbReference type="Proteomes" id="UP001208131"/>
    </source>
</evidence>
<keyword evidence="2" id="KW-1133">Transmembrane helix</keyword>
<keyword evidence="2" id="KW-0472">Membrane</keyword>